<dbReference type="InterPro" id="IPR001190">
    <property type="entry name" value="SRCR"/>
</dbReference>
<dbReference type="Gene3D" id="2.60.40.10">
    <property type="entry name" value="Immunoglobulins"/>
    <property type="match status" value="1"/>
</dbReference>
<dbReference type="InterPro" id="IPR035234">
    <property type="entry name" value="IgGFc-bd_N"/>
</dbReference>
<dbReference type="PROSITE" id="PS00420">
    <property type="entry name" value="SRCR_1"/>
    <property type="match status" value="1"/>
</dbReference>
<dbReference type="PROSITE" id="PS50287">
    <property type="entry name" value="SRCR_2"/>
    <property type="match status" value="1"/>
</dbReference>
<feature type="region of interest" description="Disordered" evidence="4">
    <location>
        <begin position="607"/>
        <end position="637"/>
    </location>
</feature>
<accession>A0AA35S2I7</accession>
<gene>
    <name evidence="8" type="ORF">GBAR_LOCUS12459</name>
</gene>
<dbReference type="FunFam" id="3.10.250.10:FF:000001">
    <property type="entry name" value="Lysyl oxidase 4 isoform X1"/>
    <property type="match status" value="1"/>
</dbReference>
<comment type="caution">
    <text evidence="3">Lacks conserved residue(s) required for the propagation of feature annotation.</text>
</comment>
<keyword evidence="5" id="KW-0812">Transmembrane</keyword>
<evidence type="ECO:0000313" key="9">
    <source>
        <dbReference type="Proteomes" id="UP001174909"/>
    </source>
</evidence>
<evidence type="ECO:0000313" key="8">
    <source>
        <dbReference type="EMBL" id="CAI8020897.1"/>
    </source>
</evidence>
<evidence type="ECO:0000256" key="1">
    <source>
        <dbReference type="ARBA" id="ARBA00022729"/>
    </source>
</evidence>
<dbReference type="SMART" id="SM00409">
    <property type="entry name" value="IG"/>
    <property type="match status" value="1"/>
</dbReference>
<dbReference type="PROSITE" id="PS50835">
    <property type="entry name" value="IG_LIKE"/>
    <property type="match status" value="1"/>
</dbReference>
<feature type="domain" description="SRCR" evidence="6">
    <location>
        <begin position="156"/>
        <end position="253"/>
    </location>
</feature>
<proteinExistence type="predicted"/>
<evidence type="ECO:0000256" key="4">
    <source>
        <dbReference type="SAM" id="MobiDB-lite"/>
    </source>
</evidence>
<dbReference type="SUPFAM" id="SSF48726">
    <property type="entry name" value="Immunoglobulin"/>
    <property type="match status" value="1"/>
</dbReference>
<dbReference type="Proteomes" id="UP001174909">
    <property type="component" value="Unassembled WGS sequence"/>
</dbReference>
<evidence type="ECO:0000256" key="2">
    <source>
        <dbReference type="ARBA" id="ARBA00023157"/>
    </source>
</evidence>
<dbReference type="Pfam" id="PF00047">
    <property type="entry name" value="ig"/>
    <property type="match status" value="1"/>
</dbReference>
<dbReference type="PRINTS" id="PR00258">
    <property type="entry name" value="SPERACTRCPTR"/>
</dbReference>
<feature type="disulfide bond" evidence="3">
    <location>
        <begin position="223"/>
        <end position="233"/>
    </location>
</feature>
<dbReference type="PANTHER" id="PTHR48071:SF4">
    <property type="entry name" value="NEUROTRYPSIN-RELATED"/>
    <property type="match status" value="1"/>
</dbReference>
<dbReference type="InterPro" id="IPR007110">
    <property type="entry name" value="Ig-like_dom"/>
</dbReference>
<dbReference type="SUPFAM" id="SSF56487">
    <property type="entry name" value="SRCR-like"/>
    <property type="match status" value="1"/>
</dbReference>
<protein>
    <submittedName>
        <fullName evidence="8">Neurotrypsin</fullName>
    </submittedName>
</protein>
<dbReference type="InterPro" id="IPR036772">
    <property type="entry name" value="SRCR-like_dom_sf"/>
</dbReference>
<dbReference type="CDD" id="cd00096">
    <property type="entry name" value="Ig"/>
    <property type="match status" value="1"/>
</dbReference>
<dbReference type="EMBL" id="CASHTH010001855">
    <property type="protein sequence ID" value="CAI8020897.1"/>
    <property type="molecule type" value="Genomic_DNA"/>
</dbReference>
<keyword evidence="1" id="KW-0732">Signal</keyword>
<feature type="transmembrane region" description="Helical" evidence="5">
    <location>
        <begin position="547"/>
        <end position="571"/>
    </location>
</feature>
<name>A0AA35S2I7_GEOBA</name>
<sequence>MERDNYCYVSADKPALVMQYAYGGSVNNGHGDPFMMMILPNEQYVTNATIQFYAFSGFISDITIVVLQQTSPSNSVLLDSVPLVSDWVPLYCAEGELCGYTLRWEINNGFHSLRHTSNLVPVAVYVYGFGSYQGYGHPAAMALKNLEVLECSDGGVRLADGDTSTEGRVEVCQGGVWGTICNDHWSQADTDVVCGELGLLSSGVTDRFYGEGEGPILLDNVECLGVESTVLECLYDTHTSDCYHSQDAGAVCLPYPEPVVELQQSPPNMTQYFAGYDLTLSCLVSVSPEVVGRVSVIATWSKDDREYSNNWDSRISVSPAALTSEGVYETSLAFSPLDSRDTGTYQCMAVLTSYTGVHLANATVTTSLTVEDLPKIFVQLQLLGIENCYEWMQSATGGVEQSVVASVGTGVENLCDCGFSANNIQQIILQCYPDNLAKINLLVLLQATPSKTTSEIVGYLNTWIASGPQIVLDERNTTVSINGECDVTVIQGSECSTQSPPTSPSSPQTSMPYPSPSPSNPPTNENPDGPGVSTAAQSSNGRDLTGAGGAMIAIALVVVLVCTVIVIAVLVRYRVINVRSFSLHDRFHRLRDIRILYRKAKVPEQFEGDKEELTKDDGCEEPTVVVDPALTDQNTAT</sequence>
<feature type="compositionally biased region" description="Basic and acidic residues" evidence="4">
    <location>
        <begin position="607"/>
        <end position="617"/>
    </location>
</feature>
<dbReference type="GO" id="GO:0016020">
    <property type="term" value="C:membrane"/>
    <property type="evidence" value="ECO:0007669"/>
    <property type="project" value="InterPro"/>
</dbReference>
<evidence type="ECO:0000256" key="5">
    <source>
        <dbReference type="SAM" id="Phobius"/>
    </source>
</evidence>
<dbReference type="InterPro" id="IPR013151">
    <property type="entry name" value="Immunoglobulin_dom"/>
</dbReference>
<dbReference type="SMART" id="SM00202">
    <property type="entry name" value="SR"/>
    <property type="match status" value="1"/>
</dbReference>
<feature type="domain" description="Ig-like" evidence="7">
    <location>
        <begin position="258"/>
        <end position="365"/>
    </location>
</feature>
<organism evidence="8 9">
    <name type="scientific">Geodia barretti</name>
    <name type="common">Barrett's horny sponge</name>
    <dbReference type="NCBI Taxonomy" id="519541"/>
    <lineage>
        <taxon>Eukaryota</taxon>
        <taxon>Metazoa</taxon>
        <taxon>Porifera</taxon>
        <taxon>Demospongiae</taxon>
        <taxon>Heteroscleromorpha</taxon>
        <taxon>Tetractinellida</taxon>
        <taxon>Astrophorina</taxon>
        <taxon>Geodiidae</taxon>
        <taxon>Geodia</taxon>
    </lineage>
</organism>
<dbReference type="Pfam" id="PF17517">
    <property type="entry name" value="IgGFc_binding"/>
    <property type="match status" value="1"/>
</dbReference>
<evidence type="ECO:0000259" key="7">
    <source>
        <dbReference type="PROSITE" id="PS50835"/>
    </source>
</evidence>
<dbReference type="Pfam" id="PF00530">
    <property type="entry name" value="SRCR"/>
    <property type="match status" value="1"/>
</dbReference>
<keyword evidence="9" id="KW-1185">Reference proteome</keyword>
<keyword evidence="5" id="KW-1133">Transmembrane helix</keyword>
<feature type="compositionally biased region" description="Low complexity" evidence="4">
    <location>
        <begin position="496"/>
        <end position="512"/>
    </location>
</feature>
<keyword evidence="5" id="KW-0472">Membrane</keyword>
<reference evidence="8" key="1">
    <citation type="submission" date="2023-03" db="EMBL/GenBank/DDBJ databases">
        <authorList>
            <person name="Steffen K."/>
            <person name="Cardenas P."/>
        </authorList>
    </citation>
    <scope>NUCLEOTIDE SEQUENCE</scope>
</reference>
<dbReference type="Gene3D" id="3.10.250.10">
    <property type="entry name" value="SRCR-like domain"/>
    <property type="match status" value="1"/>
</dbReference>
<dbReference type="InterPro" id="IPR036179">
    <property type="entry name" value="Ig-like_dom_sf"/>
</dbReference>
<dbReference type="AlphaFoldDB" id="A0AA35S2I7"/>
<keyword evidence="2 3" id="KW-1015">Disulfide bond</keyword>
<feature type="region of interest" description="Disordered" evidence="4">
    <location>
        <begin position="492"/>
        <end position="540"/>
    </location>
</feature>
<dbReference type="InterPro" id="IPR003599">
    <property type="entry name" value="Ig_sub"/>
</dbReference>
<dbReference type="PANTHER" id="PTHR48071">
    <property type="entry name" value="SRCR DOMAIN-CONTAINING PROTEIN"/>
    <property type="match status" value="1"/>
</dbReference>
<comment type="caution">
    <text evidence="8">The sequence shown here is derived from an EMBL/GenBank/DDBJ whole genome shotgun (WGS) entry which is preliminary data.</text>
</comment>
<evidence type="ECO:0000256" key="3">
    <source>
        <dbReference type="PROSITE-ProRule" id="PRU00196"/>
    </source>
</evidence>
<dbReference type="InterPro" id="IPR013783">
    <property type="entry name" value="Ig-like_fold"/>
</dbReference>
<evidence type="ECO:0000259" key="6">
    <source>
        <dbReference type="PROSITE" id="PS50287"/>
    </source>
</evidence>